<dbReference type="PANTHER" id="PTHR43806:SF11">
    <property type="entry name" value="CEREVISIN-RELATED"/>
    <property type="match status" value="1"/>
</dbReference>
<reference evidence="10" key="1">
    <citation type="journal article" date="2019" name="Int. J. Syst. Evol. Microbiol.">
        <title>The Global Catalogue of Microorganisms (GCM) 10K type strain sequencing project: providing services to taxonomists for standard genome sequencing and annotation.</title>
        <authorList>
            <consortium name="The Broad Institute Genomics Platform"/>
            <consortium name="The Broad Institute Genome Sequencing Center for Infectious Disease"/>
            <person name="Wu L."/>
            <person name="Ma J."/>
        </authorList>
    </citation>
    <scope>NUCLEOTIDE SEQUENCE [LARGE SCALE GENOMIC DNA]</scope>
    <source>
        <strain evidence="10">CCUG 58938</strain>
    </source>
</reference>
<name>A0ABW3K766_9BACT</name>
<dbReference type="Pfam" id="PF00082">
    <property type="entry name" value="Peptidase_S8"/>
    <property type="match status" value="1"/>
</dbReference>
<dbReference type="InterPro" id="IPR044023">
    <property type="entry name" value="Ig_7"/>
</dbReference>
<keyword evidence="10" id="KW-1185">Reference proteome</keyword>
<feature type="domain" description="PKD" evidence="8">
    <location>
        <begin position="1059"/>
        <end position="1093"/>
    </location>
</feature>
<dbReference type="PROSITE" id="PS00137">
    <property type="entry name" value="SUBTILASE_HIS"/>
    <property type="match status" value="1"/>
</dbReference>
<protein>
    <submittedName>
        <fullName evidence="9">S8 family serine peptidase</fullName>
    </submittedName>
</protein>
<dbReference type="PROSITE" id="PS51892">
    <property type="entry name" value="SUBTILASE"/>
    <property type="match status" value="1"/>
</dbReference>
<dbReference type="PROSITE" id="PS00138">
    <property type="entry name" value="SUBTILASE_SER"/>
    <property type="match status" value="1"/>
</dbReference>
<dbReference type="PRINTS" id="PR00723">
    <property type="entry name" value="SUBTILISIN"/>
</dbReference>
<evidence type="ECO:0000256" key="5">
    <source>
        <dbReference type="PROSITE-ProRule" id="PRU01240"/>
    </source>
</evidence>
<dbReference type="InterPro" id="IPR000209">
    <property type="entry name" value="Peptidase_S8/S53_dom"/>
</dbReference>
<accession>A0ABW3K766</accession>
<dbReference type="Proteomes" id="UP001597112">
    <property type="component" value="Unassembled WGS sequence"/>
</dbReference>
<dbReference type="EMBL" id="JBHTKA010000008">
    <property type="protein sequence ID" value="MFD1002079.1"/>
    <property type="molecule type" value="Genomic_DNA"/>
</dbReference>
<evidence type="ECO:0000256" key="2">
    <source>
        <dbReference type="ARBA" id="ARBA00022670"/>
    </source>
</evidence>
<feature type="chain" id="PRO_5045143208" evidence="7">
    <location>
        <begin position="20"/>
        <end position="1197"/>
    </location>
</feature>
<proteinExistence type="inferred from homology"/>
<dbReference type="InterPro" id="IPR015500">
    <property type="entry name" value="Peptidase_S8_subtilisin-rel"/>
</dbReference>
<evidence type="ECO:0000256" key="3">
    <source>
        <dbReference type="ARBA" id="ARBA00022801"/>
    </source>
</evidence>
<sequence length="1197" mass="129200">MRVLLGCLLAVIGITSAQAQHTATTKFTLPKNITRNDYHAGKVMVKVKKEYISLFSSDNTSQASGRKASIAGSLKVSSLAPKGNVKSATARAQAFKPVIDITQYFEISFDPSQPVEDYINTLYASGYIELAEPAYKERMLYTPNDPAVTNQYYLTKIRALEAWNVTKGDENIVIAIIDSGVDIDHPDLVSKLYINQEEANGTAGVDDDNNGFIDDINGWDFSGADTLNALDPNYKGDNNPAIFKSGSGFTHGTQVGGCAGAAADNGIGLAGVGFNTKLLFTKHYADNQRTSDRNYSSDLYLGVLYAARNGARIINCSWGGAAPSQVYQDLITHVTKDLGCLVVAAAGNSNLITPLYPASYDNVLSVAATDQNDIRGSFSNYGPTVDLCAPGVSIYTTVYNNGYGSPGGTSFSSPITAAAAALVWSQHPEYTAEQVAEQLRVSADASIYAKNPGYINYLGKGRLDVMQALTLESPSIRASNYRLLNEDGLEAAPGENARLIFDFTNYLKTSSSGLEISISSTSAHITITKDKINPGAIAGGATINNTLTPFELTLSPGVPANTKVDILLTYTDGAYQDYQVLSLIPNPTYMSIDDNRITTTISSSGRLAYEDTQNSEMGNGFVYNGKSFVFELGLIMGNSSSTILNTVRNGSGGYDQDFTGLTRIKEIMPGERSFAEVFGNFSNSTVPEEQKVKVSYRTLVWQDEPYDKFVIVEYKIKNTQASALSDFYFGMFADWDVSMNGVYDAAQWDAATRLGYVYQKASTELPQAGIQLLTGSENYYAIDNHPSIAGASSFGLYDGFTDAEKYTAISSTRSQAGTGGSGNDVSHVVSAGPFNINAGDEVTVAFALHAADNFNDLVTSAKYADSVYNYTLKAPLPLVDTLETCYGSNTVVKATGATKYHWYKDFTGGEPIGEGSQITISGIKRDTTLYVANASKSYESLRVPAHVMVHAQPTITASRSTTLCSGDSVILSVETASEYAWSSGEITQSIKVGKAGNYSVMMKYEDEVLNCVSTSNEVTVNVLPRPEALFSITLTSGDFIVGDSVEFTNISSDAKDIFWDFGDGATSIKLNPKHAYDSSSIYEVSLTVTAENGCQDIYVKEVSVVTSVEETLSRFVKVYPVPTVQNEVTVFIDGLKAKDIQLSVITTEGLHLYDQQFKNIDEEFSHTIGTSNYAAGIYFLAARIDGRLVMKKFSVSK</sequence>
<feature type="signal peptide" evidence="7">
    <location>
        <begin position="1"/>
        <end position="19"/>
    </location>
</feature>
<dbReference type="InterPro" id="IPR034204">
    <property type="entry name" value="PfSUB1-like_cat_dom"/>
</dbReference>
<evidence type="ECO:0000313" key="10">
    <source>
        <dbReference type="Proteomes" id="UP001597112"/>
    </source>
</evidence>
<dbReference type="PANTHER" id="PTHR43806">
    <property type="entry name" value="PEPTIDASE S8"/>
    <property type="match status" value="1"/>
</dbReference>
<dbReference type="SMART" id="SM00089">
    <property type="entry name" value="PKD"/>
    <property type="match status" value="1"/>
</dbReference>
<keyword evidence="4 5" id="KW-0720">Serine protease</keyword>
<comment type="similarity">
    <text evidence="1 5 6">Belongs to the peptidase S8 family.</text>
</comment>
<dbReference type="InterPro" id="IPR000601">
    <property type="entry name" value="PKD_dom"/>
</dbReference>
<dbReference type="CDD" id="cd00146">
    <property type="entry name" value="PKD"/>
    <property type="match status" value="1"/>
</dbReference>
<evidence type="ECO:0000256" key="7">
    <source>
        <dbReference type="SAM" id="SignalP"/>
    </source>
</evidence>
<dbReference type="InterPro" id="IPR035986">
    <property type="entry name" value="PKD_dom_sf"/>
</dbReference>
<feature type="active site" description="Charge relay system" evidence="5">
    <location>
        <position position="410"/>
    </location>
</feature>
<gene>
    <name evidence="9" type="ORF">ACFQ21_22330</name>
</gene>
<dbReference type="InterPro" id="IPR023828">
    <property type="entry name" value="Peptidase_S8_Ser-AS"/>
</dbReference>
<dbReference type="InterPro" id="IPR013783">
    <property type="entry name" value="Ig-like_fold"/>
</dbReference>
<keyword evidence="2 5" id="KW-0645">Protease</keyword>
<evidence type="ECO:0000256" key="6">
    <source>
        <dbReference type="RuleBase" id="RU003355"/>
    </source>
</evidence>
<keyword evidence="7" id="KW-0732">Signal</keyword>
<dbReference type="Gene3D" id="3.40.50.200">
    <property type="entry name" value="Peptidase S8/S53 domain"/>
    <property type="match status" value="1"/>
</dbReference>
<feature type="active site" description="Charge relay system" evidence="5">
    <location>
        <position position="251"/>
    </location>
</feature>
<dbReference type="Pfam" id="PF18911">
    <property type="entry name" value="PKD_4"/>
    <property type="match status" value="1"/>
</dbReference>
<dbReference type="SUPFAM" id="SSF49299">
    <property type="entry name" value="PKD domain"/>
    <property type="match status" value="1"/>
</dbReference>
<dbReference type="Pfam" id="PF19081">
    <property type="entry name" value="Ig_7"/>
    <property type="match status" value="1"/>
</dbReference>
<dbReference type="InterPro" id="IPR036852">
    <property type="entry name" value="Peptidase_S8/S53_dom_sf"/>
</dbReference>
<evidence type="ECO:0000313" key="9">
    <source>
        <dbReference type="EMBL" id="MFD1002079.1"/>
    </source>
</evidence>
<feature type="active site" description="Charge relay system" evidence="5">
    <location>
        <position position="178"/>
    </location>
</feature>
<dbReference type="Gene3D" id="2.60.40.10">
    <property type="entry name" value="Immunoglobulins"/>
    <property type="match status" value="1"/>
</dbReference>
<evidence type="ECO:0000256" key="4">
    <source>
        <dbReference type="ARBA" id="ARBA00022825"/>
    </source>
</evidence>
<dbReference type="PROSITE" id="PS50093">
    <property type="entry name" value="PKD"/>
    <property type="match status" value="1"/>
</dbReference>
<dbReference type="InterPro" id="IPR050131">
    <property type="entry name" value="Peptidase_S8_subtilisin-like"/>
</dbReference>
<dbReference type="InterPro" id="IPR022398">
    <property type="entry name" value="Peptidase_S8_His-AS"/>
</dbReference>
<keyword evidence="3 5" id="KW-0378">Hydrolase</keyword>
<dbReference type="CDD" id="cd07473">
    <property type="entry name" value="Peptidases_S8_Subtilisin_like"/>
    <property type="match status" value="1"/>
</dbReference>
<dbReference type="SUPFAM" id="SSF52743">
    <property type="entry name" value="Subtilisin-like"/>
    <property type="match status" value="1"/>
</dbReference>
<comment type="caution">
    <text evidence="9">The sequence shown here is derived from an EMBL/GenBank/DDBJ whole genome shotgun (WGS) entry which is preliminary data.</text>
</comment>
<evidence type="ECO:0000256" key="1">
    <source>
        <dbReference type="ARBA" id="ARBA00011073"/>
    </source>
</evidence>
<dbReference type="InterPro" id="IPR022409">
    <property type="entry name" value="PKD/Chitinase_dom"/>
</dbReference>
<dbReference type="RefSeq" id="WP_377582842.1">
    <property type="nucleotide sequence ID" value="NZ_JBHTKA010000008.1"/>
</dbReference>
<evidence type="ECO:0000259" key="8">
    <source>
        <dbReference type="PROSITE" id="PS50093"/>
    </source>
</evidence>
<organism evidence="9 10">
    <name type="scientific">Ohtaekwangia kribbensis</name>
    <dbReference type="NCBI Taxonomy" id="688913"/>
    <lineage>
        <taxon>Bacteria</taxon>
        <taxon>Pseudomonadati</taxon>
        <taxon>Bacteroidota</taxon>
        <taxon>Cytophagia</taxon>
        <taxon>Cytophagales</taxon>
        <taxon>Fulvivirgaceae</taxon>
        <taxon>Ohtaekwangia</taxon>
    </lineage>
</organism>
<dbReference type="InterPro" id="IPR023827">
    <property type="entry name" value="Peptidase_S8_Asp-AS"/>
</dbReference>
<dbReference type="PROSITE" id="PS00136">
    <property type="entry name" value="SUBTILASE_ASP"/>
    <property type="match status" value="1"/>
</dbReference>